<dbReference type="RefSeq" id="WP_090304664.1">
    <property type="nucleotide sequence ID" value="NZ_FNFE01000002.1"/>
</dbReference>
<dbReference type="STRING" id="1095776.SAMN04515672_1785"/>
<dbReference type="NCBIfam" id="NF005559">
    <property type="entry name" value="PRK07231.1"/>
    <property type="match status" value="1"/>
</dbReference>
<accession>A0A1G8XJY4</accession>
<dbReference type="Pfam" id="PF13561">
    <property type="entry name" value="adh_short_C2"/>
    <property type="match status" value="1"/>
</dbReference>
<evidence type="ECO:0000313" key="4">
    <source>
        <dbReference type="Proteomes" id="UP000198882"/>
    </source>
</evidence>
<dbReference type="FunFam" id="3.40.50.720:FF:000084">
    <property type="entry name" value="Short-chain dehydrogenase reductase"/>
    <property type="match status" value="1"/>
</dbReference>
<reference evidence="4" key="1">
    <citation type="submission" date="2016-10" db="EMBL/GenBank/DDBJ databases">
        <authorList>
            <person name="Varghese N."/>
            <person name="Submissions S."/>
        </authorList>
    </citation>
    <scope>NUCLEOTIDE SEQUENCE [LARGE SCALE GENOMIC DNA]</scope>
    <source>
        <strain evidence="4">B4,CECT 8067,JCM 17497</strain>
    </source>
</reference>
<dbReference type="SUPFAM" id="SSF51735">
    <property type="entry name" value="NAD(P)-binding Rossmann-fold domains"/>
    <property type="match status" value="1"/>
</dbReference>
<dbReference type="CDD" id="cd05233">
    <property type="entry name" value="SDR_c"/>
    <property type="match status" value="1"/>
</dbReference>
<dbReference type="InterPro" id="IPR002347">
    <property type="entry name" value="SDR_fam"/>
</dbReference>
<dbReference type="InterPro" id="IPR036291">
    <property type="entry name" value="NAD(P)-bd_dom_sf"/>
</dbReference>
<dbReference type="NCBIfam" id="NF009466">
    <property type="entry name" value="PRK12826.1-2"/>
    <property type="match status" value="1"/>
</dbReference>
<protein>
    <submittedName>
        <fullName evidence="3">Meso-butanediol dehydrogenase / (S,S)-butanediol dehydrogenase / diacetyl reductase</fullName>
    </submittedName>
</protein>
<dbReference type="PROSITE" id="PS00061">
    <property type="entry name" value="ADH_SHORT"/>
    <property type="match status" value="1"/>
</dbReference>
<dbReference type="Gene3D" id="3.40.50.720">
    <property type="entry name" value="NAD(P)-binding Rossmann-like Domain"/>
    <property type="match status" value="1"/>
</dbReference>
<organism evidence="3 4">
    <name type="scientific">Natronorubrum texcoconense</name>
    <dbReference type="NCBI Taxonomy" id="1095776"/>
    <lineage>
        <taxon>Archaea</taxon>
        <taxon>Methanobacteriati</taxon>
        <taxon>Methanobacteriota</taxon>
        <taxon>Stenosarchaea group</taxon>
        <taxon>Halobacteria</taxon>
        <taxon>Halobacteriales</taxon>
        <taxon>Natrialbaceae</taxon>
        <taxon>Natronorubrum</taxon>
    </lineage>
</organism>
<evidence type="ECO:0000256" key="1">
    <source>
        <dbReference type="ARBA" id="ARBA00006484"/>
    </source>
</evidence>
<dbReference type="PANTHER" id="PTHR24321:SF8">
    <property type="entry name" value="ESTRADIOL 17-BETA-DEHYDROGENASE 8-RELATED"/>
    <property type="match status" value="1"/>
</dbReference>
<evidence type="ECO:0000256" key="2">
    <source>
        <dbReference type="ARBA" id="ARBA00023002"/>
    </source>
</evidence>
<sequence>MLDNKIAIVTGGAVGIGKAIAERFVEDGATVVIADIDEDEGSSVAEDIGCRFVGCDVRDYEQVQALVEGTADEFGGLDVIVNNAGIASVSSVEEMDLEEWKAVVETNLDGVMHGTKAALPHLKESDGCIINLGSIYGLVGGKGAASYSAAKGGVVNFTQQVAIDYADQGVRVNSICPGFVETPMTKELLESERFYSFIEQKTPMDRHGQPEEIAPVAAFLASDGASYITGANIPVDGGWTAF</sequence>
<dbReference type="GO" id="GO:0016491">
    <property type="term" value="F:oxidoreductase activity"/>
    <property type="evidence" value="ECO:0007669"/>
    <property type="project" value="UniProtKB-KW"/>
</dbReference>
<gene>
    <name evidence="3" type="ORF">SAMN04515672_1785</name>
</gene>
<name>A0A1G8XJY4_9EURY</name>
<dbReference type="PANTHER" id="PTHR24321">
    <property type="entry name" value="DEHYDROGENASES, SHORT CHAIN"/>
    <property type="match status" value="1"/>
</dbReference>
<proteinExistence type="inferred from homology"/>
<dbReference type="Proteomes" id="UP000198882">
    <property type="component" value="Unassembled WGS sequence"/>
</dbReference>
<dbReference type="PRINTS" id="PR00081">
    <property type="entry name" value="GDHRDH"/>
</dbReference>
<keyword evidence="4" id="KW-1185">Reference proteome</keyword>
<keyword evidence="2" id="KW-0560">Oxidoreductase</keyword>
<dbReference type="AlphaFoldDB" id="A0A1G8XJY4"/>
<evidence type="ECO:0000313" key="3">
    <source>
        <dbReference type="EMBL" id="SDJ90756.1"/>
    </source>
</evidence>
<dbReference type="PRINTS" id="PR00080">
    <property type="entry name" value="SDRFAMILY"/>
</dbReference>
<dbReference type="OrthoDB" id="7442at2157"/>
<comment type="similarity">
    <text evidence="1">Belongs to the short-chain dehydrogenases/reductases (SDR) family.</text>
</comment>
<dbReference type="InterPro" id="IPR020904">
    <property type="entry name" value="Sc_DH/Rdtase_CS"/>
</dbReference>
<dbReference type="EMBL" id="FNFE01000002">
    <property type="protein sequence ID" value="SDJ90756.1"/>
    <property type="molecule type" value="Genomic_DNA"/>
</dbReference>